<name>A0A1I2VHX9_9FIRM</name>
<protein>
    <submittedName>
        <fullName evidence="1">Gas vesicle synthesis protein GvpO</fullName>
    </submittedName>
</protein>
<dbReference type="OrthoDB" id="1798488at2"/>
<sequence>MGKLGESRAHHEHDPRRKNLSRWGEVCLNIIEVVATVENFFNDVIKKPGVVIGVLRDTDIYKVQIEVPEEVEYMRRRAKDDLLAIYEVVVDSDLEILSFERKHLRERTSINIGDV</sequence>
<keyword evidence="2" id="KW-1185">Reference proteome</keyword>
<dbReference type="Proteomes" id="UP000199337">
    <property type="component" value="Unassembled WGS sequence"/>
</dbReference>
<reference evidence="2" key="1">
    <citation type="submission" date="2016-10" db="EMBL/GenBank/DDBJ databases">
        <authorList>
            <person name="Varghese N."/>
            <person name="Submissions S."/>
        </authorList>
    </citation>
    <scope>NUCLEOTIDE SEQUENCE [LARGE SCALE GENOMIC DNA]</scope>
    <source>
        <strain evidence="2">DSM 17038</strain>
    </source>
</reference>
<proteinExistence type="predicted"/>
<evidence type="ECO:0000313" key="1">
    <source>
        <dbReference type="EMBL" id="SFG88792.1"/>
    </source>
</evidence>
<dbReference type="AlphaFoldDB" id="A0A1I2VHX9"/>
<dbReference type="STRING" id="341036.SAMN05660649_03025"/>
<evidence type="ECO:0000313" key="2">
    <source>
        <dbReference type="Proteomes" id="UP000199337"/>
    </source>
</evidence>
<gene>
    <name evidence="1" type="ORF">SAMN05660649_03025</name>
</gene>
<dbReference type="EMBL" id="FOOX01000011">
    <property type="protein sequence ID" value="SFG88792.1"/>
    <property type="molecule type" value="Genomic_DNA"/>
</dbReference>
<organism evidence="1 2">
    <name type="scientific">Desulfotruncus arcticus DSM 17038</name>
    <dbReference type="NCBI Taxonomy" id="1121424"/>
    <lineage>
        <taxon>Bacteria</taxon>
        <taxon>Bacillati</taxon>
        <taxon>Bacillota</taxon>
        <taxon>Clostridia</taxon>
        <taxon>Eubacteriales</taxon>
        <taxon>Desulfallaceae</taxon>
        <taxon>Desulfotruncus</taxon>
    </lineage>
</organism>
<accession>A0A1I2VHX9</accession>